<feature type="domain" description="GIY-YIG" evidence="2">
    <location>
        <begin position="1"/>
        <end position="77"/>
    </location>
</feature>
<dbReference type="PROSITE" id="PS50164">
    <property type="entry name" value="GIY_YIG"/>
    <property type="match status" value="1"/>
</dbReference>
<dbReference type="AlphaFoldDB" id="A0A1F8F903"/>
<protein>
    <submittedName>
        <fullName evidence="3">Excinuclease ABC subunit C</fullName>
    </submittedName>
</protein>
<gene>
    <name evidence="3" type="ORF">A3C61_01490</name>
</gene>
<dbReference type="InterPro" id="IPR000305">
    <property type="entry name" value="GIY-YIG_endonuc"/>
</dbReference>
<name>A0A1F8F903_9BACT</name>
<comment type="similarity">
    <text evidence="1">Belongs to the UPF0213 family.</text>
</comment>
<accession>A0A1F8F903</accession>
<dbReference type="PANTHER" id="PTHR34477:SF1">
    <property type="entry name" value="UPF0213 PROTEIN YHBQ"/>
    <property type="match status" value="1"/>
</dbReference>
<dbReference type="SUPFAM" id="SSF82771">
    <property type="entry name" value="GIY-YIG endonuclease"/>
    <property type="match status" value="1"/>
</dbReference>
<proteinExistence type="inferred from homology"/>
<dbReference type="InterPro" id="IPR035901">
    <property type="entry name" value="GIY-YIG_endonuc_sf"/>
</dbReference>
<dbReference type="Pfam" id="PF01541">
    <property type="entry name" value="GIY-YIG"/>
    <property type="match status" value="1"/>
</dbReference>
<reference evidence="3 4" key="1">
    <citation type="journal article" date="2016" name="Nat. Commun.">
        <title>Thousands of microbial genomes shed light on interconnected biogeochemical processes in an aquifer system.</title>
        <authorList>
            <person name="Anantharaman K."/>
            <person name="Brown C.T."/>
            <person name="Hug L.A."/>
            <person name="Sharon I."/>
            <person name="Castelle C.J."/>
            <person name="Probst A.J."/>
            <person name="Thomas B.C."/>
            <person name="Singh A."/>
            <person name="Wilkins M.J."/>
            <person name="Karaoz U."/>
            <person name="Brodie E.L."/>
            <person name="Williams K.H."/>
            <person name="Hubbard S.S."/>
            <person name="Banfield J.F."/>
        </authorList>
    </citation>
    <scope>NUCLEOTIDE SEQUENCE [LARGE SCALE GENOMIC DNA]</scope>
</reference>
<comment type="caution">
    <text evidence="3">The sequence shown here is derived from an EMBL/GenBank/DDBJ whole genome shotgun (WGS) entry which is preliminary data.</text>
</comment>
<sequence>MYYYVYILQSAKDKRWYTGFTVDLRKRFKEHGEGKYTSWTKGRGPFKLIYYEACNNKQDARDREIYLKTGMGKRYLQNRLKRFLALTG</sequence>
<evidence type="ECO:0000259" key="2">
    <source>
        <dbReference type="PROSITE" id="PS50164"/>
    </source>
</evidence>
<dbReference type="Gene3D" id="3.40.1440.10">
    <property type="entry name" value="GIY-YIG endonuclease"/>
    <property type="match status" value="1"/>
</dbReference>
<dbReference type="EMBL" id="MGJO01000017">
    <property type="protein sequence ID" value="OGN09633.1"/>
    <property type="molecule type" value="Genomic_DNA"/>
</dbReference>
<dbReference type="PANTHER" id="PTHR34477">
    <property type="entry name" value="UPF0213 PROTEIN YHBQ"/>
    <property type="match status" value="1"/>
</dbReference>
<organism evidence="3 4">
    <name type="scientific">Candidatus Yanofskybacteria bacterium RIFCSPHIGHO2_02_FULL_39_10</name>
    <dbReference type="NCBI Taxonomy" id="1802674"/>
    <lineage>
        <taxon>Bacteria</taxon>
        <taxon>Candidatus Yanofskyibacteriota</taxon>
    </lineage>
</organism>
<dbReference type="Proteomes" id="UP000178908">
    <property type="component" value="Unassembled WGS sequence"/>
</dbReference>
<dbReference type="InterPro" id="IPR050190">
    <property type="entry name" value="UPF0213_domain"/>
</dbReference>
<evidence type="ECO:0000256" key="1">
    <source>
        <dbReference type="ARBA" id="ARBA00007435"/>
    </source>
</evidence>
<evidence type="ECO:0000313" key="3">
    <source>
        <dbReference type="EMBL" id="OGN09633.1"/>
    </source>
</evidence>
<dbReference type="CDD" id="cd10449">
    <property type="entry name" value="GIY-YIG_SLX1_like"/>
    <property type="match status" value="1"/>
</dbReference>
<evidence type="ECO:0000313" key="4">
    <source>
        <dbReference type="Proteomes" id="UP000178908"/>
    </source>
</evidence>